<feature type="domain" description="tRNA/rRNA methyltransferase SpoU type" evidence="3">
    <location>
        <begin position="267"/>
        <end position="313"/>
    </location>
</feature>
<dbReference type="InterPro" id="IPR001537">
    <property type="entry name" value="SpoU_MeTrfase"/>
</dbReference>
<organism evidence="4 5">
    <name type="scientific">Acer yangbiense</name>
    <dbReference type="NCBI Taxonomy" id="1000413"/>
    <lineage>
        <taxon>Eukaryota</taxon>
        <taxon>Viridiplantae</taxon>
        <taxon>Streptophyta</taxon>
        <taxon>Embryophyta</taxon>
        <taxon>Tracheophyta</taxon>
        <taxon>Spermatophyta</taxon>
        <taxon>Magnoliopsida</taxon>
        <taxon>eudicotyledons</taxon>
        <taxon>Gunneridae</taxon>
        <taxon>Pentapetalae</taxon>
        <taxon>rosids</taxon>
        <taxon>malvids</taxon>
        <taxon>Sapindales</taxon>
        <taxon>Sapindaceae</taxon>
        <taxon>Hippocastanoideae</taxon>
        <taxon>Acereae</taxon>
        <taxon>Acer</taxon>
    </lineage>
</organism>
<dbReference type="GO" id="GO:0003723">
    <property type="term" value="F:RNA binding"/>
    <property type="evidence" value="ECO:0007669"/>
    <property type="project" value="InterPro"/>
</dbReference>
<dbReference type="InterPro" id="IPR029028">
    <property type="entry name" value="Alpha/beta_knot_MTases"/>
</dbReference>
<dbReference type="GO" id="GO:0006396">
    <property type="term" value="P:RNA processing"/>
    <property type="evidence" value="ECO:0007669"/>
    <property type="project" value="InterPro"/>
</dbReference>
<keyword evidence="1" id="KW-0489">Methyltransferase</keyword>
<dbReference type="Gene3D" id="3.40.1280.10">
    <property type="match status" value="1"/>
</dbReference>
<dbReference type="EMBL" id="VAHF01000006">
    <property type="protein sequence ID" value="TXG60163.1"/>
    <property type="molecule type" value="Genomic_DNA"/>
</dbReference>
<dbReference type="GO" id="GO:0008173">
    <property type="term" value="F:RNA methyltransferase activity"/>
    <property type="evidence" value="ECO:0007669"/>
    <property type="project" value="InterPro"/>
</dbReference>
<accession>A0A5C7HST2</accession>
<dbReference type="Proteomes" id="UP000323000">
    <property type="component" value="Chromosome 6"/>
</dbReference>
<dbReference type="InterPro" id="IPR051259">
    <property type="entry name" value="rRNA_Methyltransferase"/>
</dbReference>
<evidence type="ECO:0000259" key="3">
    <source>
        <dbReference type="Pfam" id="PF00588"/>
    </source>
</evidence>
<dbReference type="OrthoDB" id="270651at2759"/>
<keyword evidence="5" id="KW-1185">Reference proteome</keyword>
<proteinExistence type="predicted"/>
<evidence type="ECO:0000256" key="2">
    <source>
        <dbReference type="ARBA" id="ARBA00022679"/>
    </source>
</evidence>
<protein>
    <recommendedName>
        <fullName evidence="3">tRNA/rRNA methyltransferase SpoU type domain-containing protein</fullName>
    </recommendedName>
</protein>
<dbReference type="SUPFAM" id="SSF75217">
    <property type="entry name" value="alpha/beta knot"/>
    <property type="match status" value="1"/>
</dbReference>
<gene>
    <name evidence="4" type="ORF">EZV62_014736</name>
</gene>
<dbReference type="InterPro" id="IPR029026">
    <property type="entry name" value="tRNA_m1G_MTases_N"/>
</dbReference>
<comment type="caution">
    <text evidence="4">The sequence shown here is derived from an EMBL/GenBank/DDBJ whole genome shotgun (WGS) entry which is preliminary data.</text>
</comment>
<name>A0A5C7HST2_9ROSI</name>
<dbReference type="PANTHER" id="PTHR43191:SF2">
    <property type="entry name" value="RRNA METHYLTRANSFERASE 3, MITOCHONDRIAL"/>
    <property type="match status" value="1"/>
</dbReference>
<dbReference type="PANTHER" id="PTHR43191">
    <property type="entry name" value="RRNA METHYLTRANSFERASE 3"/>
    <property type="match status" value="1"/>
</dbReference>
<evidence type="ECO:0000313" key="5">
    <source>
        <dbReference type="Proteomes" id="UP000323000"/>
    </source>
</evidence>
<keyword evidence="2" id="KW-0808">Transferase</keyword>
<evidence type="ECO:0000313" key="4">
    <source>
        <dbReference type="EMBL" id="TXG60163.1"/>
    </source>
</evidence>
<evidence type="ECO:0000256" key="1">
    <source>
        <dbReference type="ARBA" id="ARBA00022603"/>
    </source>
</evidence>
<dbReference type="AlphaFoldDB" id="A0A5C7HST2"/>
<dbReference type="GO" id="GO:0032259">
    <property type="term" value="P:methylation"/>
    <property type="evidence" value="ECO:0007669"/>
    <property type="project" value="UniProtKB-KW"/>
</dbReference>
<reference evidence="5" key="1">
    <citation type="journal article" date="2019" name="Gigascience">
        <title>De novo genome assembly of the endangered Acer yangbiense, a plant species with extremely small populations endemic to Yunnan Province, China.</title>
        <authorList>
            <person name="Yang J."/>
            <person name="Wariss H.M."/>
            <person name="Tao L."/>
            <person name="Zhang R."/>
            <person name="Yun Q."/>
            <person name="Hollingsworth P."/>
            <person name="Dao Z."/>
            <person name="Luo G."/>
            <person name="Guo H."/>
            <person name="Ma Y."/>
            <person name="Sun W."/>
        </authorList>
    </citation>
    <scope>NUCLEOTIDE SEQUENCE [LARGE SCALE GENOMIC DNA]</scope>
    <source>
        <strain evidence="5">cv. Malutang</strain>
    </source>
</reference>
<sequence length="326" mass="36408">MVDPPANYGLLVHLKRLQQCHDESVHQCLKRLHYPIDSMHQYLKRLQQCHAREEVLHPYKVTLQYPYERSLYCVQQHCPAGEKVLNPYRATLQYPHERSLYSVQLHYPSVCLCPVGASPLEPHNEMAHLRLSLCIVTHRLSIGHESQTGTPDKCSCSCSRDTTRCSRDTCIYNRDTTQSSIISSLLLGCTRTRPSLSASLNSASCSADGDISPAPSIVAIEASSGWCHLEAPKDEFQMKLLGGHPENEEARRVLRLSQGLVESLADVPLCLVLGSEGHGLSEKSERLCELVSIQMAGGFESLNVSVVGGIFFYMLQPKKQRISHQD</sequence>
<dbReference type="Pfam" id="PF00588">
    <property type="entry name" value="SpoU_methylase"/>
    <property type="match status" value="1"/>
</dbReference>